<dbReference type="Pfam" id="PF14542">
    <property type="entry name" value="Acetyltransf_CG"/>
    <property type="match status" value="1"/>
</dbReference>
<reference evidence="3 4" key="1">
    <citation type="submission" date="2011-04" db="EMBL/GenBank/DDBJ databases">
        <authorList>
            <person name="Muzny D."/>
            <person name="Qin X."/>
            <person name="Deng J."/>
            <person name="Jiang H."/>
            <person name="Liu Y."/>
            <person name="Qu J."/>
            <person name="Song X.-Z."/>
            <person name="Zhang L."/>
            <person name="Thornton R."/>
            <person name="Coyle M."/>
            <person name="Francisco L."/>
            <person name="Jackson L."/>
            <person name="Javaid M."/>
            <person name="Korchina V."/>
            <person name="Kovar C."/>
            <person name="Mata R."/>
            <person name="Mathew T."/>
            <person name="Ngo R."/>
            <person name="Nguyen L."/>
            <person name="Nguyen N."/>
            <person name="Okwuonu G."/>
            <person name="Ongeri F."/>
            <person name="Pham C."/>
            <person name="Simmons D."/>
            <person name="Wilczek-Boney K."/>
            <person name="Hale W."/>
            <person name="Jakkamsetti A."/>
            <person name="Pham P."/>
            <person name="Ruth R."/>
            <person name="San Lucas F."/>
            <person name="Warren J."/>
            <person name="Zhang J."/>
            <person name="Zhao Z."/>
            <person name="Zhou C."/>
            <person name="Zhu D."/>
            <person name="Lee S."/>
            <person name="Bess C."/>
            <person name="Blankenburg K."/>
            <person name="Forbes L."/>
            <person name="Fu Q."/>
            <person name="Gubbala S."/>
            <person name="Hirani K."/>
            <person name="Jayaseelan J.C."/>
            <person name="Lara F."/>
            <person name="Munidasa M."/>
            <person name="Palculict T."/>
            <person name="Patil S."/>
            <person name="Pu L.-L."/>
            <person name="Saada N."/>
            <person name="Tang L."/>
            <person name="Weissenberger G."/>
            <person name="Zhu Y."/>
            <person name="Hemphill L."/>
            <person name="Shang Y."/>
            <person name="Youmans B."/>
            <person name="Ayvaz T."/>
            <person name="Ross M."/>
            <person name="Santibanez J."/>
            <person name="Aqrawi P."/>
            <person name="Gross S."/>
            <person name="Joshi V."/>
            <person name="Fowler G."/>
            <person name="Nazareth L."/>
            <person name="Reid J."/>
            <person name="Worley K."/>
            <person name="Petrosino J."/>
            <person name="Highlander S."/>
            <person name="Gibbs R."/>
        </authorList>
    </citation>
    <scope>NUCLEOTIDE SEQUENCE [LARGE SCALE GENOMIC DNA]</scope>
    <source>
        <strain evidence="3 4">DSM 2778</strain>
    </source>
</reference>
<dbReference type="PROSITE" id="PS51729">
    <property type="entry name" value="GNAT_YJDJ"/>
    <property type="match status" value="1"/>
</dbReference>
<dbReference type="HOGENOM" id="CLU_132888_2_1_9"/>
<evidence type="ECO:0000313" key="4">
    <source>
        <dbReference type="Proteomes" id="UP000004067"/>
    </source>
</evidence>
<dbReference type="AlphaFoldDB" id="F5RJD6"/>
<dbReference type="CDD" id="cd04301">
    <property type="entry name" value="NAT_SF"/>
    <property type="match status" value="1"/>
</dbReference>
<dbReference type="InterPro" id="IPR045057">
    <property type="entry name" value="Gcn5-rel_NAT"/>
</dbReference>
<organism evidence="3 4">
    <name type="scientific">Centipeda periodontii DSM 2778</name>
    <dbReference type="NCBI Taxonomy" id="888060"/>
    <lineage>
        <taxon>Bacteria</taxon>
        <taxon>Bacillati</taxon>
        <taxon>Bacillota</taxon>
        <taxon>Negativicutes</taxon>
        <taxon>Selenomonadales</taxon>
        <taxon>Selenomonadaceae</taxon>
        <taxon>Centipeda</taxon>
    </lineage>
</organism>
<dbReference type="InterPro" id="IPR016181">
    <property type="entry name" value="Acyl_CoA_acyltransferase"/>
</dbReference>
<keyword evidence="3" id="KW-0808">Transferase</keyword>
<evidence type="ECO:0000259" key="1">
    <source>
        <dbReference type="PROSITE" id="PS51186"/>
    </source>
</evidence>
<feature type="domain" description="N-acetyltransferase" evidence="2">
    <location>
        <begin position="15"/>
        <end position="101"/>
    </location>
</feature>
<comment type="caution">
    <text evidence="3">The sequence shown here is derived from an EMBL/GenBank/DDBJ whole genome shotgun (WGS) entry which is preliminary data.</text>
</comment>
<dbReference type="Proteomes" id="UP000004067">
    <property type="component" value="Unassembled WGS sequence"/>
</dbReference>
<dbReference type="SUPFAM" id="SSF55729">
    <property type="entry name" value="Acyl-CoA N-acyltransferases (Nat)"/>
    <property type="match status" value="1"/>
</dbReference>
<evidence type="ECO:0000313" key="3">
    <source>
        <dbReference type="EMBL" id="EGK61961.1"/>
    </source>
</evidence>
<dbReference type="PANTHER" id="PTHR31435">
    <property type="entry name" value="PROTEIN NATD1"/>
    <property type="match status" value="1"/>
</dbReference>
<dbReference type="InterPro" id="IPR000182">
    <property type="entry name" value="GNAT_dom"/>
</dbReference>
<accession>F5RJD6</accession>
<name>F5RJD6_9FIRM</name>
<dbReference type="GO" id="GO:0016747">
    <property type="term" value="F:acyltransferase activity, transferring groups other than amino-acyl groups"/>
    <property type="evidence" value="ECO:0007669"/>
    <property type="project" value="InterPro"/>
</dbReference>
<dbReference type="EMBL" id="AFHQ01000009">
    <property type="protein sequence ID" value="EGK61961.1"/>
    <property type="molecule type" value="Genomic_DNA"/>
</dbReference>
<dbReference type="eggNOG" id="COG2388">
    <property type="taxonomic scope" value="Bacteria"/>
</dbReference>
<feature type="domain" description="N-acetyltransferase" evidence="1">
    <location>
        <begin position="1"/>
        <end position="102"/>
    </location>
</feature>
<gene>
    <name evidence="3" type="ORF">HMPREF9081_0371</name>
</gene>
<dbReference type="PROSITE" id="PS51186">
    <property type="entry name" value="GNAT"/>
    <property type="match status" value="1"/>
</dbReference>
<dbReference type="STRING" id="888060.HMPREF9081_0371"/>
<proteinExistence type="predicted"/>
<dbReference type="InterPro" id="IPR031165">
    <property type="entry name" value="GNAT_YJDJ"/>
</dbReference>
<evidence type="ECO:0000259" key="2">
    <source>
        <dbReference type="PROSITE" id="PS51729"/>
    </source>
</evidence>
<dbReference type="Gene3D" id="3.40.630.30">
    <property type="match status" value="1"/>
</dbReference>
<keyword evidence="4" id="KW-1185">Reference proteome</keyword>
<protein>
    <submittedName>
        <fullName evidence="3">Acetyltransferase</fullName>
    </submittedName>
</protein>
<sequence length="102" mass="11385">MRYNTGKGGITMQIRYEAEHCRSAAYDGEKRIGVAEFDVQDGRWVITHTEVDPAYGGQGIARKLIEALIEAARSSEAKIVPVCSYAEKMMRRKEAYADVLAD</sequence>
<dbReference type="PANTHER" id="PTHR31435:SF10">
    <property type="entry name" value="BSR4717 PROTEIN"/>
    <property type="match status" value="1"/>
</dbReference>